<proteinExistence type="predicted"/>
<feature type="active site" description="Proton donor" evidence="2">
    <location>
        <position position="60"/>
    </location>
</feature>
<feature type="binding site" evidence="3">
    <location>
        <position position="118"/>
    </location>
    <ligand>
        <name>substrate</name>
    </ligand>
</feature>
<keyword evidence="7" id="KW-1185">Reference proteome</keyword>
<dbReference type="GO" id="GO:0005829">
    <property type="term" value="C:cytosol"/>
    <property type="evidence" value="ECO:0000318"/>
    <property type="project" value="GO_Central"/>
</dbReference>
<dbReference type="STRING" id="402676.B6JZH0"/>
<feature type="site" description="Lowers pKa of active site Tyr" evidence="4">
    <location>
        <position position="85"/>
    </location>
</feature>
<gene>
    <name evidence="6" type="ORF">SJAG_02010</name>
</gene>
<dbReference type="InterPro" id="IPR023210">
    <property type="entry name" value="NADP_OxRdtase_dom"/>
</dbReference>
<dbReference type="OrthoDB" id="416253at2759"/>
<evidence type="ECO:0000256" key="4">
    <source>
        <dbReference type="PIRSR" id="PIRSR000097-3"/>
    </source>
</evidence>
<dbReference type="FunFam" id="3.20.20.100:FF:000002">
    <property type="entry name" value="2,5-diketo-D-gluconic acid reductase A"/>
    <property type="match status" value="1"/>
</dbReference>
<dbReference type="PROSITE" id="PS00062">
    <property type="entry name" value="ALDOKETO_REDUCTASE_2"/>
    <property type="match status" value="1"/>
</dbReference>
<dbReference type="InterPro" id="IPR018170">
    <property type="entry name" value="Aldo/ket_reductase_CS"/>
</dbReference>
<dbReference type="GO" id="GO:0004032">
    <property type="term" value="F:aldose reductase (NADPH) activity"/>
    <property type="evidence" value="ECO:0000318"/>
    <property type="project" value="GO_Central"/>
</dbReference>
<keyword evidence="1" id="KW-0560">Oxidoreductase</keyword>
<organism evidence="6 7">
    <name type="scientific">Schizosaccharomyces japonicus (strain yFS275 / FY16936)</name>
    <name type="common">Fission yeast</name>
    <dbReference type="NCBI Taxonomy" id="402676"/>
    <lineage>
        <taxon>Eukaryota</taxon>
        <taxon>Fungi</taxon>
        <taxon>Dikarya</taxon>
        <taxon>Ascomycota</taxon>
        <taxon>Taphrinomycotina</taxon>
        <taxon>Schizosaccharomycetes</taxon>
        <taxon>Schizosaccharomycetales</taxon>
        <taxon>Schizosaccharomycetaceae</taxon>
        <taxon>Schizosaccharomyces</taxon>
    </lineage>
</organism>
<dbReference type="PIRSF" id="PIRSF000097">
    <property type="entry name" value="AKR"/>
    <property type="match status" value="1"/>
</dbReference>
<dbReference type="RefSeq" id="XP_002173231.1">
    <property type="nucleotide sequence ID" value="XM_002173195.2"/>
</dbReference>
<dbReference type="JaponicusDB" id="SJAG_02010"/>
<evidence type="ECO:0000256" key="3">
    <source>
        <dbReference type="PIRSR" id="PIRSR000097-2"/>
    </source>
</evidence>
<protein>
    <submittedName>
        <fullName evidence="6">Glucose 1-dehydrogenase</fullName>
    </submittedName>
</protein>
<feature type="domain" description="NADP-dependent oxidoreductase" evidence="5">
    <location>
        <begin position="27"/>
        <end position="296"/>
    </location>
</feature>
<dbReference type="SUPFAM" id="SSF51430">
    <property type="entry name" value="NAD(P)-linked oxidoreductase"/>
    <property type="match status" value="1"/>
</dbReference>
<evidence type="ECO:0000256" key="2">
    <source>
        <dbReference type="PIRSR" id="PIRSR000097-1"/>
    </source>
</evidence>
<dbReference type="OMA" id="CHFKGIT"/>
<dbReference type="PROSITE" id="PS00798">
    <property type="entry name" value="ALDOKETO_REDUCTASE_1"/>
    <property type="match status" value="1"/>
</dbReference>
<reference evidence="6 7" key="1">
    <citation type="journal article" date="2011" name="Science">
        <title>Comparative functional genomics of the fission yeasts.</title>
        <authorList>
            <person name="Rhind N."/>
            <person name="Chen Z."/>
            <person name="Yassour M."/>
            <person name="Thompson D.A."/>
            <person name="Haas B.J."/>
            <person name="Habib N."/>
            <person name="Wapinski I."/>
            <person name="Roy S."/>
            <person name="Lin M.F."/>
            <person name="Heiman D.I."/>
            <person name="Young S.K."/>
            <person name="Furuya K."/>
            <person name="Guo Y."/>
            <person name="Pidoux A."/>
            <person name="Chen H.M."/>
            <person name="Robbertse B."/>
            <person name="Goldberg J.M."/>
            <person name="Aoki K."/>
            <person name="Bayne E.H."/>
            <person name="Berlin A.M."/>
            <person name="Desjardins C.A."/>
            <person name="Dobbs E."/>
            <person name="Dukaj L."/>
            <person name="Fan L."/>
            <person name="FitzGerald M.G."/>
            <person name="French C."/>
            <person name="Gujja S."/>
            <person name="Hansen K."/>
            <person name="Keifenheim D."/>
            <person name="Levin J.Z."/>
            <person name="Mosher R.A."/>
            <person name="Mueller C.A."/>
            <person name="Pfiffner J."/>
            <person name="Priest M."/>
            <person name="Russ C."/>
            <person name="Smialowska A."/>
            <person name="Swoboda P."/>
            <person name="Sykes S.M."/>
            <person name="Vaughn M."/>
            <person name="Vengrova S."/>
            <person name="Yoder R."/>
            <person name="Zeng Q."/>
            <person name="Allshire R."/>
            <person name="Baulcombe D."/>
            <person name="Birren B.W."/>
            <person name="Brown W."/>
            <person name="Ekwall K."/>
            <person name="Kellis M."/>
            <person name="Leatherwood J."/>
            <person name="Levin H."/>
            <person name="Margalit H."/>
            <person name="Martienssen R."/>
            <person name="Nieduszynski C.A."/>
            <person name="Spatafora J.W."/>
            <person name="Friedman N."/>
            <person name="Dalgaard J.Z."/>
            <person name="Baumann P."/>
            <person name="Niki H."/>
            <person name="Regev A."/>
            <person name="Nusbaum C."/>
        </authorList>
    </citation>
    <scope>NUCLEOTIDE SEQUENCE [LARGE SCALE GENOMIC DNA]</scope>
    <source>
        <strain evidence="7">yFS275 / FY16936</strain>
    </source>
</reference>
<sequence length="322" mass="35910">MASVNDYFENAKTTYFTLRSGDKIPAVGLGTWQSPTNETKEAVKYALQHGYRHIDAAAIYGNEDEVGDGIKESGIPRDQIWVTSKLWCNAHAPEAVPKALEKTLRELKLDYLDLYLIHWPISLKTGDDLVPKDKDGNTITVEIPLEDTWKAMEGLVKSGKVKNIGISNFNNEELDRILKVAEIPPAVHQMETHPYLKQTEFIEKHKKLGIHVTAYSPLANQNALYGNAVPKLIEHKTLVDIAKTKGEGVTGANIAISWAVKRGTSVIPKSVHANRIKSNFLVVPLTDDEMKAIDNIGVSKRFNWSKVFCNENCFYGLEDGPQ</sequence>
<dbReference type="Gene3D" id="3.20.20.100">
    <property type="entry name" value="NADP-dependent oxidoreductase domain"/>
    <property type="match status" value="1"/>
</dbReference>
<dbReference type="VEuPathDB" id="FungiDB:SJAG_02010"/>
<dbReference type="AlphaFoldDB" id="B6JZH0"/>
<dbReference type="Proteomes" id="UP000001744">
    <property type="component" value="Unassembled WGS sequence"/>
</dbReference>
<name>B6JZH0_SCHJY</name>
<evidence type="ECO:0000313" key="6">
    <source>
        <dbReference type="EMBL" id="EEB06938.1"/>
    </source>
</evidence>
<dbReference type="PANTHER" id="PTHR11732">
    <property type="entry name" value="ALDO/KETO REDUCTASE"/>
    <property type="match status" value="1"/>
</dbReference>
<accession>B6JZH0</accession>
<evidence type="ECO:0000313" key="7">
    <source>
        <dbReference type="Proteomes" id="UP000001744"/>
    </source>
</evidence>
<dbReference type="GeneID" id="7047858"/>
<dbReference type="PRINTS" id="PR00069">
    <property type="entry name" value="ALDKETRDTASE"/>
</dbReference>
<evidence type="ECO:0000256" key="1">
    <source>
        <dbReference type="ARBA" id="ARBA00023002"/>
    </source>
</evidence>
<dbReference type="InterPro" id="IPR036812">
    <property type="entry name" value="NAD(P)_OxRdtase_dom_sf"/>
</dbReference>
<dbReference type="InterPro" id="IPR020471">
    <property type="entry name" value="AKR"/>
</dbReference>
<dbReference type="EMBL" id="KE651168">
    <property type="protein sequence ID" value="EEB06938.1"/>
    <property type="molecule type" value="Genomic_DNA"/>
</dbReference>
<dbReference type="Pfam" id="PF00248">
    <property type="entry name" value="Aldo_ket_red"/>
    <property type="match status" value="1"/>
</dbReference>
<dbReference type="HOGENOM" id="CLU_023205_0_0_1"/>
<dbReference type="eggNOG" id="KOG1577">
    <property type="taxonomic scope" value="Eukaryota"/>
</dbReference>
<evidence type="ECO:0000259" key="5">
    <source>
        <dbReference type="Pfam" id="PF00248"/>
    </source>
</evidence>